<accession>A0A3G8LUP9</accession>
<dbReference type="SUPFAM" id="SSF53335">
    <property type="entry name" value="S-adenosyl-L-methionine-dependent methyltransferases"/>
    <property type="match status" value="1"/>
</dbReference>
<dbReference type="Gene3D" id="3.40.50.150">
    <property type="entry name" value="Vaccinia Virus protein VP39"/>
    <property type="match status" value="1"/>
</dbReference>
<gene>
    <name evidence="1" type="ORF">EGC82_10775</name>
</gene>
<dbReference type="InterPro" id="IPR029063">
    <property type="entry name" value="SAM-dependent_MTases_sf"/>
</dbReference>
<organism evidence="1 2">
    <name type="scientific">Shewanella livingstonensis</name>
    <dbReference type="NCBI Taxonomy" id="150120"/>
    <lineage>
        <taxon>Bacteria</taxon>
        <taxon>Pseudomonadati</taxon>
        <taxon>Pseudomonadota</taxon>
        <taxon>Gammaproteobacteria</taxon>
        <taxon>Alteromonadales</taxon>
        <taxon>Shewanellaceae</taxon>
        <taxon>Shewanella</taxon>
    </lineage>
</organism>
<evidence type="ECO:0000313" key="1">
    <source>
        <dbReference type="EMBL" id="AZG73207.1"/>
    </source>
</evidence>
<dbReference type="CDD" id="cd02440">
    <property type="entry name" value="AdoMet_MTases"/>
    <property type="match status" value="1"/>
</dbReference>
<keyword evidence="1" id="KW-0489">Methyltransferase</keyword>
<dbReference type="PANTHER" id="PTHR43464">
    <property type="entry name" value="METHYLTRANSFERASE"/>
    <property type="match status" value="1"/>
</dbReference>
<dbReference type="GO" id="GO:0008168">
    <property type="term" value="F:methyltransferase activity"/>
    <property type="evidence" value="ECO:0007669"/>
    <property type="project" value="UniProtKB-KW"/>
</dbReference>
<keyword evidence="1" id="KW-0808">Transferase</keyword>
<keyword evidence="2" id="KW-1185">Reference proteome</keyword>
<dbReference type="PANTHER" id="PTHR43464:SF94">
    <property type="entry name" value="MALONYL-[ACYL-CARRIER PROTEIN] O-METHYLTRANSFERASE"/>
    <property type="match status" value="1"/>
</dbReference>
<reference evidence="2" key="1">
    <citation type="submission" date="2018-11" db="EMBL/GenBank/DDBJ databases">
        <title>Shewanella sp. M2.</title>
        <authorList>
            <person name="Hwang Y.J."/>
            <person name="Hwang C.Y."/>
        </authorList>
    </citation>
    <scope>NUCLEOTIDE SEQUENCE [LARGE SCALE GENOMIC DNA]</scope>
    <source>
        <strain evidence="2">LMG 19866</strain>
    </source>
</reference>
<dbReference type="KEGG" id="slj:EGC82_10775"/>
<dbReference type="Pfam" id="PF13489">
    <property type="entry name" value="Methyltransf_23"/>
    <property type="match status" value="1"/>
</dbReference>
<dbReference type="GO" id="GO:0032259">
    <property type="term" value="P:methylation"/>
    <property type="evidence" value="ECO:0007669"/>
    <property type="project" value="UniProtKB-KW"/>
</dbReference>
<dbReference type="EMBL" id="CP034015">
    <property type="protein sequence ID" value="AZG73207.1"/>
    <property type="molecule type" value="Genomic_DNA"/>
</dbReference>
<dbReference type="RefSeq" id="WP_124730764.1">
    <property type="nucleotide sequence ID" value="NZ_CBCSKC010000030.1"/>
</dbReference>
<proteinExistence type="predicted"/>
<dbReference type="OrthoDB" id="7348755at2"/>
<evidence type="ECO:0000313" key="2">
    <source>
        <dbReference type="Proteomes" id="UP000278035"/>
    </source>
</evidence>
<protein>
    <submittedName>
        <fullName evidence="1">Class I SAM-dependent methyltransferase</fullName>
    </submittedName>
</protein>
<sequence>MSTIAFYDQHSQEFFESTVNADVSELYQAFVAQLPANAHVLDAGCGSGRDSKAFIQLGFNVTAIDASADLAKAASHYIGQHVTVCTFEEIDTSLVFDGIWACASLLHVEASALPNTFALLANTLVDGGVFYCSFKYGNQERTHNGRFFADADESRLQQWIQQTDLVIKHTWVTTDVRPNRGNEKWLNAILIKTLK</sequence>
<dbReference type="AlphaFoldDB" id="A0A3G8LUP9"/>
<dbReference type="Proteomes" id="UP000278035">
    <property type="component" value="Chromosome"/>
</dbReference>
<name>A0A3G8LUP9_9GAMM</name>